<protein>
    <submittedName>
        <fullName evidence="1">Uncharacterized protein</fullName>
    </submittedName>
</protein>
<proteinExistence type="predicted"/>
<sequence length="78" mass="8583">MSVTLRSLETQSFSFEFDGTNSDIVRQLYVRHKAEDSADQVALSAVPAAVTSRLDQLVAFNDLPGLVHALGLWLRPLP</sequence>
<accession>A0ABD3F1Z6</accession>
<keyword evidence="2" id="KW-1185">Reference proteome</keyword>
<reference evidence="1 2" key="1">
    <citation type="submission" date="2024-09" db="EMBL/GenBank/DDBJ databases">
        <title>Genome sequencing and assembly of Phytophthora oleae, isolate VK10A, causative agent of rot of olive drupes.</title>
        <authorList>
            <person name="Conti Taguali S."/>
            <person name="Riolo M."/>
            <person name="La Spada F."/>
            <person name="Cacciola S.O."/>
            <person name="Dionisio G."/>
        </authorList>
    </citation>
    <scope>NUCLEOTIDE SEQUENCE [LARGE SCALE GENOMIC DNA]</scope>
    <source>
        <strain evidence="1 2">VK10A</strain>
    </source>
</reference>
<evidence type="ECO:0000313" key="2">
    <source>
        <dbReference type="Proteomes" id="UP001632037"/>
    </source>
</evidence>
<gene>
    <name evidence="1" type="ORF">V7S43_014200</name>
</gene>
<name>A0ABD3F1Z6_9STRA</name>
<dbReference type="Proteomes" id="UP001632037">
    <property type="component" value="Unassembled WGS sequence"/>
</dbReference>
<evidence type="ECO:0000313" key="1">
    <source>
        <dbReference type="EMBL" id="KAL3660798.1"/>
    </source>
</evidence>
<organism evidence="1 2">
    <name type="scientific">Phytophthora oleae</name>
    <dbReference type="NCBI Taxonomy" id="2107226"/>
    <lineage>
        <taxon>Eukaryota</taxon>
        <taxon>Sar</taxon>
        <taxon>Stramenopiles</taxon>
        <taxon>Oomycota</taxon>
        <taxon>Peronosporomycetes</taxon>
        <taxon>Peronosporales</taxon>
        <taxon>Peronosporaceae</taxon>
        <taxon>Phytophthora</taxon>
    </lineage>
</organism>
<comment type="caution">
    <text evidence="1">The sequence shown here is derived from an EMBL/GenBank/DDBJ whole genome shotgun (WGS) entry which is preliminary data.</text>
</comment>
<dbReference type="AlphaFoldDB" id="A0ABD3F1Z6"/>
<dbReference type="EMBL" id="JBIMZQ010000039">
    <property type="protein sequence ID" value="KAL3660798.1"/>
    <property type="molecule type" value="Genomic_DNA"/>
</dbReference>